<name>A0A382BHC2_9ZZZZ</name>
<dbReference type="InterPro" id="IPR018193">
    <property type="entry name" value="Glyc_kinase_flavodox-like_fold"/>
</dbReference>
<dbReference type="GO" id="GO:0008887">
    <property type="term" value="F:glycerate kinase activity"/>
    <property type="evidence" value="ECO:0007669"/>
    <property type="project" value="InterPro"/>
</dbReference>
<dbReference type="Pfam" id="PF02595">
    <property type="entry name" value="Gly_kinase"/>
    <property type="match status" value="1"/>
</dbReference>
<reference evidence="1" key="1">
    <citation type="submission" date="2018-05" db="EMBL/GenBank/DDBJ databases">
        <authorList>
            <person name="Lanie J.A."/>
            <person name="Ng W.-L."/>
            <person name="Kazmierczak K.M."/>
            <person name="Andrzejewski T.M."/>
            <person name="Davidsen T.M."/>
            <person name="Wayne K.J."/>
            <person name="Tettelin H."/>
            <person name="Glass J.I."/>
            <person name="Rusch D."/>
            <person name="Podicherti R."/>
            <person name="Tsui H.-C.T."/>
            <person name="Winkler M.E."/>
        </authorList>
    </citation>
    <scope>NUCLEOTIDE SEQUENCE</scope>
</reference>
<accession>A0A382BHC2</accession>
<sequence>MTLKIVIAPQSFKGNISALEAARAIERGVLSAEPSAVTVLAPVADGGDGTLDALVEGTGGQFIRSTVTGPLGQSVEATWGVMGDGRTAVIEMARASGLAMVPPRRRNPRLTTTRGTGEIIKEALDKGFGHIIVGLGGSATNDGGAGAAAALGARFLDAKGRPLPDGGAALIRLDRIDISRLDPRLAATIFVAATDVTNPLCGPTGAS</sequence>
<dbReference type="SUPFAM" id="SSF110738">
    <property type="entry name" value="Glycerate kinase I"/>
    <property type="match status" value="1"/>
</dbReference>
<dbReference type="PANTHER" id="PTHR21599:SF0">
    <property type="entry name" value="GLYCERATE KINASE"/>
    <property type="match status" value="1"/>
</dbReference>
<evidence type="ECO:0000313" key="1">
    <source>
        <dbReference type="EMBL" id="SVB12901.1"/>
    </source>
</evidence>
<dbReference type="InterPro" id="IPR036129">
    <property type="entry name" value="Glycerate_kinase_sf"/>
</dbReference>
<organism evidence="1">
    <name type="scientific">marine metagenome</name>
    <dbReference type="NCBI Taxonomy" id="408172"/>
    <lineage>
        <taxon>unclassified sequences</taxon>
        <taxon>metagenomes</taxon>
        <taxon>ecological metagenomes</taxon>
    </lineage>
</organism>
<dbReference type="InterPro" id="IPR004381">
    <property type="entry name" value="Glycerate_kinase"/>
</dbReference>
<dbReference type="NCBIfam" id="TIGR00045">
    <property type="entry name" value="glycerate kinase"/>
    <property type="match status" value="1"/>
</dbReference>
<gene>
    <name evidence="1" type="ORF">METZ01_LOCUS165755</name>
</gene>
<protein>
    <recommendedName>
        <fullName evidence="2">Glycerate kinase</fullName>
    </recommendedName>
</protein>
<dbReference type="EMBL" id="UINC01029716">
    <property type="protein sequence ID" value="SVB12901.1"/>
    <property type="molecule type" value="Genomic_DNA"/>
</dbReference>
<evidence type="ECO:0008006" key="2">
    <source>
        <dbReference type="Google" id="ProtNLM"/>
    </source>
</evidence>
<dbReference type="PANTHER" id="PTHR21599">
    <property type="entry name" value="GLYCERATE KINASE"/>
    <property type="match status" value="1"/>
</dbReference>
<dbReference type="AlphaFoldDB" id="A0A382BHC2"/>
<dbReference type="GO" id="GO:0031388">
    <property type="term" value="P:organic acid phosphorylation"/>
    <property type="evidence" value="ECO:0007669"/>
    <property type="project" value="InterPro"/>
</dbReference>
<feature type="non-terminal residue" evidence="1">
    <location>
        <position position="207"/>
    </location>
</feature>
<dbReference type="Gene3D" id="3.90.1510.10">
    <property type="entry name" value="Glycerate kinase, domain 2"/>
    <property type="match status" value="1"/>
</dbReference>
<proteinExistence type="predicted"/>